<evidence type="ECO:0000256" key="3">
    <source>
        <dbReference type="ARBA" id="ARBA00022552"/>
    </source>
</evidence>
<keyword evidence="3" id="KW-0698">rRNA processing</keyword>
<dbReference type="AlphaFoldDB" id="A0A8C4QM40"/>
<dbReference type="Proteomes" id="UP000694388">
    <property type="component" value="Unplaced"/>
</dbReference>
<organism evidence="10 11">
    <name type="scientific">Eptatretus burgeri</name>
    <name type="common">Inshore hagfish</name>
    <dbReference type="NCBI Taxonomy" id="7764"/>
    <lineage>
        <taxon>Eukaryota</taxon>
        <taxon>Metazoa</taxon>
        <taxon>Chordata</taxon>
        <taxon>Craniata</taxon>
        <taxon>Vertebrata</taxon>
        <taxon>Cyclostomata</taxon>
        <taxon>Myxini</taxon>
        <taxon>Myxiniformes</taxon>
        <taxon>Myxinidae</taxon>
        <taxon>Eptatretinae</taxon>
        <taxon>Eptatretus</taxon>
    </lineage>
</organism>
<dbReference type="GO" id="GO:0005730">
    <property type="term" value="C:nucleolus"/>
    <property type="evidence" value="ECO:0007669"/>
    <property type="project" value="UniProtKB-SubCell"/>
</dbReference>
<dbReference type="SMART" id="SM00879">
    <property type="entry name" value="Brix"/>
    <property type="match status" value="1"/>
</dbReference>
<dbReference type="Pfam" id="PF04427">
    <property type="entry name" value="Brix"/>
    <property type="match status" value="1"/>
</dbReference>
<evidence type="ECO:0000259" key="9">
    <source>
        <dbReference type="PROSITE" id="PS50833"/>
    </source>
</evidence>
<comment type="function">
    <text evidence="4">May be required for ribosome biogenesis.</text>
</comment>
<dbReference type="PROSITE" id="PS50833">
    <property type="entry name" value="BRIX"/>
    <property type="match status" value="1"/>
</dbReference>
<evidence type="ECO:0000256" key="1">
    <source>
        <dbReference type="ARBA" id="ARBA00004604"/>
    </source>
</evidence>
<keyword evidence="11" id="KW-1185">Reference proteome</keyword>
<name>A0A8C4QM40_EPTBU</name>
<feature type="domain" description="Brix" evidence="9">
    <location>
        <begin position="57"/>
        <end position="229"/>
    </location>
</feature>
<dbReference type="InterPro" id="IPR007109">
    <property type="entry name" value="Brix"/>
</dbReference>
<dbReference type="PANTHER" id="PTHR22734:SF3">
    <property type="entry name" value="RIBOSOME PRODUCTION FACTOR 1"/>
    <property type="match status" value="1"/>
</dbReference>
<sequence>QKERKVLGDKAPPKPIPKTLENQREPDETIVQPQDEEVLLEENSDELSAYFSGQEVPKILVTTSDRPRSQTTRLCAELASVIPSCEIYYRRGLALKCISKQGAARNFTHLIVVNQNRQKPSIFVFILADLGLGRRGMRRPRRPTPHTPEVIMTGFGTRLGRSVGRLLASLFPSRPNFTGRQVATFHNQRDFIFLRFHRYMFKDGTKVGLQELGPRLTLKLRSLQRGTFDSCFGLYDWVHKRHEMDTSRRRFHL</sequence>
<dbReference type="GO" id="GO:0000470">
    <property type="term" value="P:maturation of LSU-rRNA"/>
    <property type="evidence" value="ECO:0007669"/>
    <property type="project" value="TreeGrafter"/>
</dbReference>
<dbReference type="SUPFAM" id="SSF52954">
    <property type="entry name" value="Class II aaRS ABD-related"/>
    <property type="match status" value="1"/>
</dbReference>
<dbReference type="OMA" id="EWEHRPD"/>
<dbReference type="GO" id="GO:0042134">
    <property type="term" value="F:rRNA primary transcript binding"/>
    <property type="evidence" value="ECO:0007669"/>
    <property type="project" value="InterPro"/>
</dbReference>
<dbReference type="GO" id="GO:0030687">
    <property type="term" value="C:preribosome, large subunit precursor"/>
    <property type="evidence" value="ECO:0007669"/>
    <property type="project" value="TreeGrafter"/>
</dbReference>
<comment type="subcellular location">
    <subcellularLocation>
        <location evidence="1">Nucleus</location>
        <location evidence="1">Nucleolus</location>
    </subcellularLocation>
</comment>
<dbReference type="Ensembl" id="ENSEBUT00000017545.1">
    <property type="protein sequence ID" value="ENSEBUP00000016968.1"/>
    <property type="gene ID" value="ENSEBUG00000010623.1"/>
</dbReference>
<evidence type="ECO:0000313" key="10">
    <source>
        <dbReference type="Ensembl" id="ENSEBUP00000016968.1"/>
    </source>
</evidence>
<dbReference type="GeneTree" id="ENSGT00940000153231"/>
<evidence type="ECO:0000256" key="5">
    <source>
        <dbReference type="ARBA" id="ARBA00040221"/>
    </source>
</evidence>
<evidence type="ECO:0000256" key="6">
    <source>
        <dbReference type="ARBA" id="ARBA00042600"/>
    </source>
</evidence>
<dbReference type="GO" id="GO:0000460">
    <property type="term" value="P:maturation of 5.8S rRNA"/>
    <property type="evidence" value="ECO:0007669"/>
    <property type="project" value="TreeGrafter"/>
</dbReference>
<dbReference type="InterPro" id="IPR044281">
    <property type="entry name" value="IMP4/RPF1"/>
</dbReference>
<keyword evidence="2" id="KW-0690">Ribosome biogenesis</keyword>
<evidence type="ECO:0000256" key="7">
    <source>
        <dbReference type="ARBA" id="ARBA00043178"/>
    </source>
</evidence>
<reference evidence="10" key="1">
    <citation type="submission" date="2025-08" db="UniProtKB">
        <authorList>
            <consortium name="Ensembl"/>
        </authorList>
    </citation>
    <scope>IDENTIFICATION</scope>
</reference>
<evidence type="ECO:0000313" key="11">
    <source>
        <dbReference type="Proteomes" id="UP000694388"/>
    </source>
</evidence>
<protein>
    <recommendedName>
        <fullName evidence="5">Ribosome production factor 1</fullName>
    </recommendedName>
    <alternativeName>
        <fullName evidence="7">Brix domain-containing protein 5</fullName>
    </alternativeName>
    <alternativeName>
        <fullName evidence="6">Ribosome biogenesis protein RPF1</fullName>
    </alternativeName>
</protein>
<evidence type="ECO:0000256" key="2">
    <source>
        <dbReference type="ARBA" id="ARBA00022517"/>
    </source>
</evidence>
<evidence type="ECO:0000256" key="4">
    <source>
        <dbReference type="ARBA" id="ARBA00037314"/>
    </source>
</evidence>
<dbReference type="PANTHER" id="PTHR22734">
    <property type="entry name" value="U3 SMALL NUCLEOLAR RIBONUCLEOPROTEIN PROTEIN IMP4"/>
    <property type="match status" value="1"/>
</dbReference>
<dbReference type="Gene3D" id="3.40.50.10480">
    <property type="entry name" value="Probable brix-domain ribosomal biogenesis protein"/>
    <property type="match status" value="1"/>
</dbReference>
<reference evidence="10" key="2">
    <citation type="submission" date="2025-09" db="UniProtKB">
        <authorList>
            <consortium name="Ensembl"/>
        </authorList>
    </citation>
    <scope>IDENTIFICATION</scope>
</reference>
<proteinExistence type="predicted"/>
<accession>A0A8C4QM40</accession>
<evidence type="ECO:0000256" key="8">
    <source>
        <dbReference type="SAM" id="MobiDB-lite"/>
    </source>
</evidence>
<feature type="region of interest" description="Disordered" evidence="8">
    <location>
        <begin position="1"/>
        <end position="31"/>
    </location>
</feature>
<feature type="compositionally biased region" description="Basic and acidic residues" evidence="8">
    <location>
        <begin position="1"/>
        <end position="12"/>
    </location>
</feature>